<dbReference type="InterPro" id="IPR020616">
    <property type="entry name" value="Thiolase_N"/>
</dbReference>
<keyword evidence="3 7" id="KW-0808">Transferase</keyword>
<evidence type="ECO:0000256" key="4">
    <source>
        <dbReference type="ARBA" id="ARBA00023315"/>
    </source>
</evidence>
<dbReference type="PROSITE" id="PS00099">
    <property type="entry name" value="THIOLASE_3"/>
    <property type="match status" value="1"/>
</dbReference>
<dbReference type="PROSITE" id="PS00737">
    <property type="entry name" value="THIOLASE_2"/>
    <property type="match status" value="1"/>
</dbReference>
<dbReference type="InterPro" id="IPR020613">
    <property type="entry name" value="Thiolase_CS"/>
</dbReference>
<dbReference type="EMBL" id="CADCVK010000295">
    <property type="protein sequence ID" value="CAA9488113.1"/>
    <property type="molecule type" value="Genomic_DNA"/>
</dbReference>
<evidence type="ECO:0000259" key="9">
    <source>
        <dbReference type="Pfam" id="PF02803"/>
    </source>
</evidence>
<dbReference type="InterPro" id="IPR020617">
    <property type="entry name" value="Thiolase_C"/>
</dbReference>
<comment type="similarity">
    <text evidence="1 7">Belongs to the thiolase-like superfamily. Thiolase family.</text>
</comment>
<name>A0A6J4S8Q4_9ACTN</name>
<dbReference type="NCBIfam" id="NF006086">
    <property type="entry name" value="PRK08235.1"/>
    <property type="match status" value="1"/>
</dbReference>
<evidence type="ECO:0000256" key="6">
    <source>
        <dbReference type="PIRSR" id="PIRSR000429-1"/>
    </source>
</evidence>
<dbReference type="Gene3D" id="3.40.47.10">
    <property type="match status" value="2"/>
</dbReference>
<feature type="active site" description="Acyl-thioester intermediate" evidence="6">
    <location>
        <position position="89"/>
    </location>
</feature>
<dbReference type="InterPro" id="IPR020610">
    <property type="entry name" value="Thiolase_AS"/>
</dbReference>
<protein>
    <recommendedName>
        <fullName evidence="5">Probable acetyl-CoA acetyltransferase</fullName>
        <ecNumber evidence="2">2.3.1.9</ecNumber>
    </recommendedName>
</protein>
<dbReference type="SUPFAM" id="SSF53901">
    <property type="entry name" value="Thiolase-like"/>
    <property type="match status" value="2"/>
</dbReference>
<dbReference type="Pfam" id="PF02803">
    <property type="entry name" value="Thiolase_C"/>
    <property type="match status" value="1"/>
</dbReference>
<feature type="active site" description="Proton acceptor" evidence="6">
    <location>
        <position position="379"/>
    </location>
</feature>
<evidence type="ECO:0000256" key="2">
    <source>
        <dbReference type="ARBA" id="ARBA00012705"/>
    </source>
</evidence>
<dbReference type="NCBIfam" id="TIGR01930">
    <property type="entry name" value="AcCoA-C-Actrans"/>
    <property type="match status" value="1"/>
</dbReference>
<sequence>MAERVVVLGAARTPFGKFGGALASLGAPELGGVAIREAVDRSGVSDEEIGHSVFGIVVQAGVGQIPSRQANCRAGLPFTLTTETLNQVCASGLRSATLAETMIRAGDYDVVLAGGMESMSNAPYLLPKARWGARLGDMPAFDAMMHDGLLDAFEHVNMVRFGADGAKKFGISREDQDAWALRSHQRAAAAADGGRLADEISGVKVAGRRGQTTYVEHDEPIRRDTTYEKLASLKPLDEGGTVTAGNAPGVTDGAGALVLAGETFAGRRNLEPLGTIVAHAKVAERPPDLLTVPGNAGKKALEKAGWKAEDLDLVEINEAFAGVAIHSTRILGVDPEIVNVNGGALALGHPVGASGARILTTLLYELGRRGGGRGLATICSGGGQGDAVLVEV</sequence>
<dbReference type="Pfam" id="PF00108">
    <property type="entry name" value="Thiolase_N"/>
    <property type="match status" value="1"/>
</dbReference>
<dbReference type="AlphaFoldDB" id="A0A6J4S8Q4"/>
<evidence type="ECO:0000256" key="3">
    <source>
        <dbReference type="ARBA" id="ARBA00022679"/>
    </source>
</evidence>
<gene>
    <name evidence="10" type="ORF">AVDCRST_MAG12-1931</name>
</gene>
<reference evidence="10" key="1">
    <citation type="submission" date="2020-02" db="EMBL/GenBank/DDBJ databases">
        <authorList>
            <person name="Meier V. D."/>
        </authorList>
    </citation>
    <scope>NUCLEOTIDE SEQUENCE</scope>
    <source>
        <strain evidence="10">AVDCRST_MAG12</strain>
    </source>
</reference>
<evidence type="ECO:0000256" key="1">
    <source>
        <dbReference type="ARBA" id="ARBA00010982"/>
    </source>
</evidence>
<feature type="active site" description="Proton acceptor" evidence="6">
    <location>
        <position position="349"/>
    </location>
</feature>
<dbReference type="InterPro" id="IPR002155">
    <property type="entry name" value="Thiolase"/>
</dbReference>
<dbReference type="PANTHER" id="PTHR18919:SF107">
    <property type="entry name" value="ACETYL-COA ACETYLTRANSFERASE, CYTOSOLIC"/>
    <property type="match status" value="1"/>
</dbReference>
<organism evidence="10">
    <name type="scientific">uncultured Rubrobacteraceae bacterium</name>
    <dbReference type="NCBI Taxonomy" id="349277"/>
    <lineage>
        <taxon>Bacteria</taxon>
        <taxon>Bacillati</taxon>
        <taxon>Actinomycetota</taxon>
        <taxon>Rubrobacteria</taxon>
        <taxon>Rubrobacterales</taxon>
        <taxon>Rubrobacteraceae</taxon>
        <taxon>environmental samples</taxon>
    </lineage>
</organism>
<dbReference type="PIRSF" id="PIRSF000429">
    <property type="entry name" value="Ac-CoA_Ac_transf"/>
    <property type="match status" value="1"/>
</dbReference>
<feature type="domain" description="Thiolase N-terminal" evidence="8">
    <location>
        <begin position="5"/>
        <end position="262"/>
    </location>
</feature>
<proteinExistence type="inferred from homology"/>
<evidence type="ECO:0000256" key="7">
    <source>
        <dbReference type="RuleBase" id="RU003557"/>
    </source>
</evidence>
<dbReference type="InterPro" id="IPR016039">
    <property type="entry name" value="Thiolase-like"/>
</dbReference>
<keyword evidence="4 7" id="KW-0012">Acyltransferase</keyword>
<feature type="domain" description="Thiolase C-terminal" evidence="9">
    <location>
        <begin position="271"/>
        <end position="391"/>
    </location>
</feature>
<accession>A0A6J4S8Q4</accession>
<dbReference type="EC" id="2.3.1.9" evidence="2"/>
<evidence type="ECO:0000259" key="8">
    <source>
        <dbReference type="Pfam" id="PF00108"/>
    </source>
</evidence>
<dbReference type="GO" id="GO:0003985">
    <property type="term" value="F:acetyl-CoA C-acetyltransferase activity"/>
    <property type="evidence" value="ECO:0007669"/>
    <property type="project" value="UniProtKB-EC"/>
</dbReference>
<dbReference type="PANTHER" id="PTHR18919">
    <property type="entry name" value="ACETYL-COA C-ACYLTRANSFERASE"/>
    <property type="match status" value="1"/>
</dbReference>
<evidence type="ECO:0000256" key="5">
    <source>
        <dbReference type="ARBA" id="ARBA00040529"/>
    </source>
</evidence>
<evidence type="ECO:0000313" key="10">
    <source>
        <dbReference type="EMBL" id="CAA9488113.1"/>
    </source>
</evidence>
<dbReference type="CDD" id="cd00751">
    <property type="entry name" value="thiolase"/>
    <property type="match status" value="1"/>
</dbReference>